<accession>A0ACB0KXW0</accession>
<evidence type="ECO:0000313" key="2">
    <source>
        <dbReference type="Proteomes" id="UP001177021"/>
    </source>
</evidence>
<evidence type="ECO:0000313" key="1">
    <source>
        <dbReference type="EMBL" id="CAJ2660719.1"/>
    </source>
</evidence>
<protein>
    <submittedName>
        <fullName evidence="1">Uncharacterized protein</fullName>
    </submittedName>
</protein>
<comment type="caution">
    <text evidence="1">The sequence shown here is derived from an EMBL/GenBank/DDBJ whole genome shotgun (WGS) entry which is preliminary data.</text>
</comment>
<proteinExistence type="predicted"/>
<gene>
    <name evidence="1" type="ORF">MILVUS5_LOCUS26613</name>
</gene>
<keyword evidence="2" id="KW-1185">Reference proteome</keyword>
<dbReference type="EMBL" id="CASHSV030000311">
    <property type="protein sequence ID" value="CAJ2660719.1"/>
    <property type="molecule type" value="Genomic_DNA"/>
</dbReference>
<reference evidence="1" key="1">
    <citation type="submission" date="2023-10" db="EMBL/GenBank/DDBJ databases">
        <authorList>
            <person name="Rodriguez Cubillos JULIANA M."/>
            <person name="De Vega J."/>
        </authorList>
    </citation>
    <scope>NUCLEOTIDE SEQUENCE</scope>
</reference>
<name>A0ACB0KXW0_TRIPR</name>
<organism evidence="1 2">
    <name type="scientific">Trifolium pratense</name>
    <name type="common">Red clover</name>
    <dbReference type="NCBI Taxonomy" id="57577"/>
    <lineage>
        <taxon>Eukaryota</taxon>
        <taxon>Viridiplantae</taxon>
        <taxon>Streptophyta</taxon>
        <taxon>Embryophyta</taxon>
        <taxon>Tracheophyta</taxon>
        <taxon>Spermatophyta</taxon>
        <taxon>Magnoliopsida</taxon>
        <taxon>eudicotyledons</taxon>
        <taxon>Gunneridae</taxon>
        <taxon>Pentapetalae</taxon>
        <taxon>rosids</taxon>
        <taxon>fabids</taxon>
        <taxon>Fabales</taxon>
        <taxon>Fabaceae</taxon>
        <taxon>Papilionoideae</taxon>
        <taxon>50 kb inversion clade</taxon>
        <taxon>NPAAA clade</taxon>
        <taxon>Hologalegina</taxon>
        <taxon>IRL clade</taxon>
        <taxon>Trifolieae</taxon>
        <taxon>Trifolium</taxon>
    </lineage>
</organism>
<sequence>MKCGGGKRNFHSLIRSLLLRLCQNVVPSFFQRKQSEKKPYPKRRCNSGRTMEAQSENRAVTRARGRVRKQSEKKKPHPKRPYLGREKKLEVQPIAPSKNGELTIGDIARARGREVFPLHFLVECATGYALFLAHGINDIDMIKYQAEEYINRSDTPFELKAYLPFSSLGEALLQMNAISNTSVTEMLIKFIQKNFEPPFHRHVLTTADPFLGVKIVNNVGLSNHTSLLTLSVMRGLREKIDKLIGLQPGELDKAQRQLAHLYKDQKRTILDTKSPVPVSSSSFLQEQVMVVPHRFEGFFNAKGKKNILCTRNLVPGEALYGEKLIHVQNEDGTEVEYRVCDPRRSKLGAAILGGVTNIWIKPGSRVMYVGKVCGVTVSDLSDIVGLDGLVYVVGNSDDVTHMEGKRPNVVTIIENDCYYCHYRMVLGMVDAVFGEIDHPLGEIYRLPTKVVRDGRFIVNNVHFYLKTGGHYMICTKADNMNSKGHIIFSSGDINREFKLLQTVPLDLVEGAYFIDIGGYRMQPE</sequence>
<dbReference type="Proteomes" id="UP001177021">
    <property type="component" value="Unassembled WGS sequence"/>
</dbReference>